<proteinExistence type="predicted"/>
<keyword evidence="8" id="KW-1185">Reference proteome</keyword>
<evidence type="ECO:0000313" key="8">
    <source>
        <dbReference type="Proteomes" id="UP001359559"/>
    </source>
</evidence>
<evidence type="ECO:0000256" key="2">
    <source>
        <dbReference type="ARBA" id="ARBA00022801"/>
    </source>
</evidence>
<feature type="domain" description="DNA2/NAM7 helicase-like C-terminal" evidence="6">
    <location>
        <begin position="462"/>
        <end position="659"/>
    </location>
</feature>
<dbReference type="GO" id="GO:0016787">
    <property type="term" value="F:hydrolase activity"/>
    <property type="evidence" value="ECO:0007669"/>
    <property type="project" value="UniProtKB-KW"/>
</dbReference>
<keyword evidence="3" id="KW-0347">Helicase</keyword>
<dbReference type="GO" id="GO:0005694">
    <property type="term" value="C:chromosome"/>
    <property type="evidence" value="ECO:0007669"/>
    <property type="project" value="UniProtKB-ARBA"/>
</dbReference>
<dbReference type="Gene3D" id="3.40.50.300">
    <property type="entry name" value="P-loop containing nucleotide triphosphate hydrolases"/>
    <property type="match status" value="2"/>
</dbReference>
<protein>
    <recommendedName>
        <fullName evidence="9">Helicase MAGATAMA 3</fullName>
    </recommendedName>
</protein>
<dbReference type="GO" id="GO:0005524">
    <property type="term" value="F:ATP binding"/>
    <property type="evidence" value="ECO:0007669"/>
    <property type="project" value="UniProtKB-KW"/>
</dbReference>
<sequence length="769" mass="87491">MEDEKNKDSILQIVFSWTLKDVLNQNLCKYKGGENCQICPSGVDCKGTLIGKEIISSENLNESQEDAVLTCVNMIECYHKDTQLIWGPPGTGKTKTLACMLYSLLKLGIRTLTCAPTNTAVLQVAARLHSLVNDSLEYHTYGLGDIVLFGNRSRMKLESYPHLEHVFLENRVKNLGFCVSSKTGWKCSLESMIQLLEDPVKQYSLYKRENGIMSLHDFAMENHKNVVLAYHEEEDNEGNGDPLAFEEYVKKKWKDIAEKYESDQERKKRSIMTIEKFVNHRFKELRKNLESCSRILYTHLPKSFISLEIVQIMIQDVDLLRTFEISLRQATEKHVLFDCEVGEKDSEPGCFEWSSFDRDKCHGVLISLSKSIPIPNFIRGIEKFCLMNACLVLCTASSSFKMYSEGMKPIRFLVIDEAAQLKECESAIPLQLPGLQHCILIGDERQLPAMVKSKVAERAEFGRSLFERLVILGYKRHMLNVPYRMHPSISLFPCIEFYDEKLSDAHIVKEQNYSKRFIEGEMFGSYSFINIAKGKEQFGRGGHSSKNMVEAAVVSEIVGSLKKEFMKTGKKVSIGIMSPYNAQVYEIQEKLKKHRLGSDPSFCVSVRSVDGFQGGEEDIIIFSTVRCNGSGKVGFLSNRQRANVALTRARYCLWILGNAATLINSDSVWGKLVLDAKNRECFHNADEDNKLARVIEDASFEVEQLEESNSRFKKLNLGKKSETTSTFSRFDSETKMVINPEVLVSAKVLWSSKDILCIEVLRLNLQPKW</sequence>
<feature type="domain" description="DNA2/NAM7 helicase helicase" evidence="5">
    <location>
        <begin position="379"/>
        <end position="454"/>
    </location>
</feature>
<reference evidence="7 8" key="1">
    <citation type="submission" date="2024-01" db="EMBL/GenBank/DDBJ databases">
        <title>The genomes of 5 underutilized Papilionoideae crops provide insights into root nodulation and disease resistance.</title>
        <authorList>
            <person name="Yuan L."/>
        </authorList>
    </citation>
    <scope>NUCLEOTIDE SEQUENCE [LARGE SCALE GENOMIC DNA]</scope>
    <source>
        <strain evidence="7">LY-2023</strain>
        <tissue evidence="7">Leaf</tissue>
    </source>
</reference>
<evidence type="ECO:0000259" key="5">
    <source>
        <dbReference type="Pfam" id="PF13086"/>
    </source>
</evidence>
<evidence type="ECO:0008006" key="9">
    <source>
        <dbReference type="Google" id="ProtNLM"/>
    </source>
</evidence>
<comment type="caution">
    <text evidence="7">The sequence shown here is derived from an EMBL/GenBank/DDBJ whole genome shotgun (WGS) entry which is preliminary data.</text>
</comment>
<dbReference type="InterPro" id="IPR047187">
    <property type="entry name" value="SF1_C_Upf1"/>
</dbReference>
<dbReference type="PANTHER" id="PTHR10887:SF522">
    <property type="entry name" value="P-LOOP CONTAINING NUCLEOSIDE TRIPHOSPHATE HYDROLASES SUPERFAMILY PROTEIN"/>
    <property type="match status" value="1"/>
</dbReference>
<dbReference type="GO" id="GO:0004386">
    <property type="term" value="F:helicase activity"/>
    <property type="evidence" value="ECO:0007669"/>
    <property type="project" value="UniProtKB-KW"/>
</dbReference>
<dbReference type="InterPro" id="IPR045055">
    <property type="entry name" value="DNA2/NAM7-like"/>
</dbReference>
<accession>A0AAN9JNN1</accession>
<dbReference type="AlphaFoldDB" id="A0AAN9JNN1"/>
<dbReference type="EMBL" id="JAYKXN010000003">
    <property type="protein sequence ID" value="KAK7300609.1"/>
    <property type="molecule type" value="Genomic_DNA"/>
</dbReference>
<dbReference type="SUPFAM" id="SSF52540">
    <property type="entry name" value="P-loop containing nucleoside triphosphate hydrolases"/>
    <property type="match status" value="1"/>
</dbReference>
<dbReference type="FunFam" id="3.40.50.300:FF:000326">
    <property type="entry name" value="P-loop containing nucleoside triphosphate hydrolase"/>
    <property type="match status" value="1"/>
</dbReference>
<evidence type="ECO:0000256" key="4">
    <source>
        <dbReference type="ARBA" id="ARBA00022840"/>
    </source>
</evidence>
<dbReference type="InterPro" id="IPR041677">
    <property type="entry name" value="DNA2/NAM7_AAA_11"/>
</dbReference>
<organism evidence="7 8">
    <name type="scientific">Clitoria ternatea</name>
    <name type="common">Butterfly pea</name>
    <dbReference type="NCBI Taxonomy" id="43366"/>
    <lineage>
        <taxon>Eukaryota</taxon>
        <taxon>Viridiplantae</taxon>
        <taxon>Streptophyta</taxon>
        <taxon>Embryophyta</taxon>
        <taxon>Tracheophyta</taxon>
        <taxon>Spermatophyta</taxon>
        <taxon>Magnoliopsida</taxon>
        <taxon>eudicotyledons</taxon>
        <taxon>Gunneridae</taxon>
        <taxon>Pentapetalae</taxon>
        <taxon>rosids</taxon>
        <taxon>fabids</taxon>
        <taxon>Fabales</taxon>
        <taxon>Fabaceae</taxon>
        <taxon>Papilionoideae</taxon>
        <taxon>50 kb inversion clade</taxon>
        <taxon>NPAAA clade</taxon>
        <taxon>indigoferoid/millettioid clade</taxon>
        <taxon>Phaseoleae</taxon>
        <taxon>Clitoria</taxon>
    </lineage>
</organism>
<feature type="domain" description="DNA2/NAM7 helicase helicase" evidence="5">
    <location>
        <begin position="59"/>
        <end position="278"/>
    </location>
</feature>
<dbReference type="Pfam" id="PF13087">
    <property type="entry name" value="AAA_12"/>
    <property type="match status" value="1"/>
</dbReference>
<name>A0AAN9JNN1_CLITE</name>
<keyword evidence="1" id="KW-0547">Nucleotide-binding</keyword>
<gene>
    <name evidence="7" type="ORF">RJT34_11457</name>
</gene>
<dbReference type="CDD" id="cd18808">
    <property type="entry name" value="SF1_C_Upf1"/>
    <property type="match status" value="1"/>
</dbReference>
<evidence type="ECO:0000256" key="1">
    <source>
        <dbReference type="ARBA" id="ARBA00022741"/>
    </source>
</evidence>
<dbReference type="InterPro" id="IPR041679">
    <property type="entry name" value="DNA2/NAM7-like_C"/>
</dbReference>
<evidence type="ECO:0000313" key="7">
    <source>
        <dbReference type="EMBL" id="KAK7300609.1"/>
    </source>
</evidence>
<dbReference type="PANTHER" id="PTHR10887">
    <property type="entry name" value="DNA2/NAM7 HELICASE FAMILY"/>
    <property type="match status" value="1"/>
</dbReference>
<evidence type="ECO:0000259" key="6">
    <source>
        <dbReference type="Pfam" id="PF13087"/>
    </source>
</evidence>
<dbReference type="InterPro" id="IPR027417">
    <property type="entry name" value="P-loop_NTPase"/>
</dbReference>
<keyword evidence="4" id="KW-0067">ATP-binding</keyword>
<evidence type="ECO:0000256" key="3">
    <source>
        <dbReference type="ARBA" id="ARBA00022806"/>
    </source>
</evidence>
<dbReference type="Pfam" id="PF13086">
    <property type="entry name" value="AAA_11"/>
    <property type="match status" value="2"/>
</dbReference>
<dbReference type="Proteomes" id="UP001359559">
    <property type="component" value="Unassembled WGS sequence"/>
</dbReference>
<keyword evidence="2" id="KW-0378">Hydrolase</keyword>